<dbReference type="GO" id="GO:0003676">
    <property type="term" value="F:nucleic acid binding"/>
    <property type="evidence" value="ECO:0007669"/>
    <property type="project" value="InterPro"/>
</dbReference>
<keyword evidence="8" id="KW-1185">Reference proteome</keyword>
<keyword evidence="4" id="KW-0067">ATP-binding</keyword>
<keyword evidence="1" id="KW-0547">Nucleotide-binding</keyword>
<organism evidence="7 8">
    <name type="scientific">Streptomyces fructofermentans</name>
    <dbReference type="NCBI Taxonomy" id="152141"/>
    <lineage>
        <taxon>Bacteria</taxon>
        <taxon>Bacillati</taxon>
        <taxon>Actinomycetota</taxon>
        <taxon>Actinomycetes</taxon>
        <taxon>Kitasatosporales</taxon>
        <taxon>Streptomycetaceae</taxon>
        <taxon>Streptomyces</taxon>
    </lineage>
</organism>
<evidence type="ECO:0008006" key="9">
    <source>
        <dbReference type="Google" id="ProtNLM"/>
    </source>
</evidence>
<evidence type="ECO:0000313" key="7">
    <source>
        <dbReference type="EMBL" id="GGX43108.1"/>
    </source>
</evidence>
<dbReference type="PANTHER" id="PTHR47961:SF6">
    <property type="entry name" value="DNA-DIRECTED DNA POLYMERASE"/>
    <property type="match status" value="1"/>
</dbReference>
<dbReference type="PANTHER" id="PTHR47961">
    <property type="entry name" value="DNA POLYMERASE THETA, PUTATIVE (AFU_ORTHOLOGUE AFUA_1G05260)-RELATED"/>
    <property type="match status" value="1"/>
</dbReference>
<dbReference type="InterPro" id="IPR001650">
    <property type="entry name" value="Helicase_C-like"/>
</dbReference>
<evidence type="ECO:0000259" key="5">
    <source>
        <dbReference type="PROSITE" id="PS51192"/>
    </source>
</evidence>
<dbReference type="GO" id="GO:0005524">
    <property type="term" value="F:ATP binding"/>
    <property type="evidence" value="ECO:0007669"/>
    <property type="project" value="UniProtKB-KW"/>
</dbReference>
<reference evidence="7" key="1">
    <citation type="journal article" date="2014" name="Int. J. Syst. Evol. Microbiol.">
        <title>Complete genome sequence of Corynebacterium casei LMG S-19264T (=DSM 44701T), isolated from a smear-ripened cheese.</title>
        <authorList>
            <consortium name="US DOE Joint Genome Institute (JGI-PGF)"/>
            <person name="Walter F."/>
            <person name="Albersmeier A."/>
            <person name="Kalinowski J."/>
            <person name="Ruckert C."/>
        </authorList>
    </citation>
    <scope>NUCLEOTIDE SEQUENCE</scope>
    <source>
        <strain evidence="7">JCM 4956</strain>
    </source>
</reference>
<feature type="domain" description="Helicase ATP-binding" evidence="5">
    <location>
        <begin position="295"/>
        <end position="467"/>
    </location>
</feature>
<proteinExistence type="predicted"/>
<dbReference type="InterPro" id="IPR014001">
    <property type="entry name" value="Helicase_ATP-bd"/>
</dbReference>
<dbReference type="Gene3D" id="3.40.50.300">
    <property type="entry name" value="P-loop containing nucleotide triphosphate hydrolases"/>
    <property type="match status" value="2"/>
</dbReference>
<evidence type="ECO:0000256" key="2">
    <source>
        <dbReference type="ARBA" id="ARBA00022801"/>
    </source>
</evidence>
<dbReference type="Pfam" id="PF00270">
    <property type="entry name" value="DEAD"/>
    <property type="match status" value="1"/>
</dbReference>
<evidence type="ECO:0000256" key="4">
    <source>
        <dbReference type="ARBA" id="ARBA00022840"/>
    </source>
</evidence>
<dbReference type="GO" id="GO:0004386">
    <property type="term" value="F:helicase activity"/>
    <property type="evidence" value="ECO:0007669"/>
    <property type="project" value="UniProtKB-KW"/>
</dbReference>
<gene>
    <name evidence="7" type="ORF">GCM10010515_07400</name>
</gene>
<evidence type="ECO:0000256" key="1">
    <source>
        <dbReference type="ARBA" id="ARBA00022741"/>
    </source>
</evidence>
<dbReference type="InterPro" id="IPR050474">
    <property type="entry name" value="Hel308_SKI2-like"/>
</dbReference>
<dbReference type="SMART" id="SM00487">
    <property type="entry name" value="DEXDc"/>
    <property type="match status" value="1"/>
</dbReference>
<accession>A0A918N7E1</accession>
<dbReference type="GO" id="GO:0016787">
    <property type="term" value="F:hydrolase activity"/>
    <property type="evidence" value="ECO:0007669"/>
    <property type="project" value="UniProtKB-KW"/>
</dbReference>
<protein>
    <recommendedName>
        <fullName evidence="9">DEAD/DEAH box helicase</fullName>
    </recommendedName>
</protein>
<dbReference type="Proteomes" id="UP000645555">
    <property type="component" value="Unassembled WGS sequence"/>
</dbReference>
<reference evidence="7" key="2">
    <citation type="submission" date="2020-09" db="EMBL/GenBank/DDBJ databases">
        <authorList>
            <person name="Sun Q."/>
            <person name="Ohkuma M."/>
        </authorList>
    </citation>
    <scope>NUCLEOTIDE SEQUENCE</scope>
    <source>
        <strain evidence="7">JCM 4956</strain>
    </source>
</reference>
<evidence type="ECO:0000259" key="6">
    <source>
        <dbReference type="PROSITE" id="PS51194"/>
    </source>
</evidence>
<sequence>MERTLDPELLASALGEHRAGGVLPSAQDLLAAMTELEVAAFRGEREIEDETLATAWYLHGLAALAPETPGYDAVRVRQAFATSAHLMDLALGDERRPEAERLQIAFAAQAGYRRSEQDPNATAVYRQVRALVDITGELRGHIGTLAVEAGVVFLGFDRPELGRAVRAWRRQLRGVRALMRRESLAGTMYGPAEAVVEAVVHLYRFLGFGEERDLLAAQRLLRDVMTQTAGRGDRLARWVAAHLFQLSGEMAASSLYQLLPPGTPPEVARSFALSKPPVMTLWPPQRQLLKLERGNPLDPATSRSLISVPTSAGKTLMAQLVICSHLAQRPGRVVYVSPMRSLGREMRGTLRGRLRVLGRRLAAEQPEFPLGPWTSPAEPDGGDVEIVTPERLMHMIRNNPGEALAEVGLVVVDEAHHLGQGRRGFVLESLLTLLQARSDIRLVLLSAAVGNKGDIASWLDPHRPEREVYFTDTWRGPRRMHGLMYPNLMAEHAELTERRPTAKHASPVLAAVPVETLLDVRPTASSAIARLTTGEVGTRRFASSAGRWNARTRLPGGIADYQVFAAGAAELTANGSVLMVVGTRRAARDAALAIAERLPERPESAALTDYLADTLGAEHPLVRCTLHGVAYHHGALPEDVLHAVEGALRRDALLAIASTSTLTDGVNLPVRTVIVHHKVDGDPLTYDGQRALSPAELLNAIGRAGRAGRESEGWIFLTRPYPPRPAEFDSLSPDPEQLRVVSALLTGEALAELAAAEDTLRQDADGVFALADGIAADFASFVWLVLQLHATSPAPQGNPIDALDALFALSQSGNGRHTSRWLTLADRVATVFENTDPTQAGRWAATGTSLGSARYLDWLAKQLAVLLERHTVDDATGTTGGDRLAEPEEWPLQRTLDFLTEHQVFDRLLDHVPEVTKTWSFKDKETRGTQMNVPIAPALREWISGTTIPDLAHSWQPGVAAGWALEQAVRNISTAFGHALSWTVGALINLVHTSPALPPGVPRLNTHTAWHIRHGVDTEQALTLLTSGITSRRIAHLLGRDAARLGHRSAGLRQWTAQHHIDGWTQQYGASDYEIQDLLDYVRTPSDPINQLLENRAATTPLTRLMAGTPDGPVNVARPNERHPTIRVARDRRRVATVPADRHLDVLAMLDSGLDLDHRLHNGQLVTTRRTR</sequence>
<feature type="domain" description="Helicase C-terminal" evidence="6">
    <location>
        <begin position="557"/>
        <end position="761"/>
    </location>
</feature>
<dbReference type="PROSITE" id="PS51192">
    <property type="entry name" value="HELICASE_ATP_BIND_1"/>
    <property type="match status" value="1"/>
</dbReference>
<dbReference type="EMBL" id="BMWD01000002">
    <property type="protein sequence ID" value="GGX43108.1"/>
    <property type="molecule type" value="Genomic_DNA"/>
</dbReference>
<keyword evidence="3" id="KW-0347">Helicase</keyword>
<dbReference type="InterPro" id="IPR027417">
    <property type="entry name" value="P-loop_NTPase"/>
</dbReference>
<dbReference type="InterPro" id="IPR011545">
    <property type="entry name" value="DEAD/DEAH_box_helicase_dom"/>
</dbReference>
<comment type="caution">
    <text evidence="7">The sequence shown here is derived from an EMBL/GenBank/DDBJ whole genome shotgun (WGS) entry which is preliminary data.</text>
</comment>
<keyword evidence="2" id="KW-0378">Hydrolase</keyword>
<dbReference type="SUPFAM" id="SSF52540">
    <property type="entry name" value="P-loop containing nucleoside triphosphate hydrolases"/>
    <property type="match status" value="1"/>
</dbReference>
<dbReference type="RefSeq" id="WP_190033830.1">
    <property type="nucleotide sequence ID" value="NZ_BMWD01000002.1"/>
</dbReference>
<dbReference type="PROSITE" id="PS51194">
    <property type="entry name" value="HELICASE_CTER"/>
    <property type="match status" value="1"/>
</dbReference>
<evidence type="ECO:0000313" key="8">
    <source>
        <dbReference type="Proteomes" id="UP000645555"/>
    </source>
</evidence>
<evidence type="ECO:0000256" key="3">
    <source>
        <dbReference type="ARBA" id="ARBA00022806"/>
    </source>
</evidence>
<dbReference type="SMART" id="SM00490">
    <property type="entry name" value="HELICc"/>
    <property type="match status" value="1"/>
</dbReference>
<dbReference type="AlphaFoldDB" id="A0A918N7E1"/>
<name>A0A918N7E1_9ACTN</name>